<dbReference type="AlphaFoldDB" id="A0A2H0NH31"/>
<feature type="transmembrane region" description="Helical" evidence="1">
    <location>
        <begin position="432"/>
        <end position="450"/>
    </location>
</feature>
<evidence type="ECO:0000313" key="3">
    <source>
        <dbReference type="Proteomes" id="UP000230707"/>
    </source>
</evidence>
<feature type="transmembrane region" description="Helical" evidence="1">
    <location>
        <begin position="339"/>
        <end position="357"/>
    </location>
</feature>
<comment type="caution">
    <text evidence="2">The sequence shown here is derived from an EMBL/GenBank/DDBJ whole genome shotgun (WGS) entry which is preliminary data.</text>
</comment>
<feature type="transmembrane region" description="Helical" evidence="1">
    <location>
        <begin position="264"/>
        <end position="283"/>
    </location>
</feature>
<dbReference type="Proteomes" id="UP000230707">
    <property type="component" value="Unassembled WGS sequence"/>
</dbReference>
<feature type="transmembrane region" description="Helical" evidence="1">
    <location>
        <begin position="470"/>
        <end position="488"/>
    </location>
</feature>
<feature type="transmembrane region" description="Helical" evidence="1">
    <location>
        <begin position="227"/>
        <end position="244"/>
    </location>
</feature>
<name>A0A2H0NH31_9BACT</name>
<feature type="transmembrane region" description="Helical" evidence="1">
    <location>
        <begin position="204"/>
        <end position="221"/>
    </location>
</feature>
<dbReference type="PANTHER" id="PTHR38454">
    <property type="entry name" value="INTEGRAL MEMBRANE PROTEIN-RELATED"/>
    <property type="match status" value="1"/>
</dbReference>
<protein>
    <recommendedName>
        <fullName evidence="4">Membrane protein 6-pyruvoyl-tetrahydropterin synthase-related domain-containing protein</fullName>
    </recommendedName>
</protein>
<reference evidence="2 3" key="1">
    <citation type="submission" date="2017-09" db="EMBL/GenBank/DDBJ databases">
        <title>Depth-based differentiation of microbial function through sediment-hosted aquifers and enrichment of novel symbionts in the deep terrestrial subsurface.</title>
        <authorList>
            <person name="Probst A.J."/>
            <person name="Ladd B."/>
            <person name="Jarett J.K."/>
            <person name="Geller-Mcgrath D.E."/>
            <person name="Sieber C.M."/>
            <person name="Emerson J.B."/>
            <person name="Anantharaman K."/>
            <person name="Thomas B.C."/>
            <person name="Malmstrom R."/>
            <person name="Stieglmeier M."/>
            <person name="Klingl A."/>
            <person name="Woyke T."/>
            <person name="Ryan C.M."/>
            <person name="Banfield J.F."/>
        </authorList>
    </citation>
    <scope>NUCLEOTIDE SEQUENCE [LARGE SCALE GENOMIC DNA]</scope>
    <source>
        <strain evidence="2">CG11_big_fil_rev_8_21_14_0_20_37_11</strain>
    </source>
</reference>
<proteinExistence type="predicted"/>
<gene>
    <name evidence="2" type="ORF">COV53_04175</name>
</gene>
<evidence type="ECO:0008006" key="4">
    <source>
        <dbReference type="Google" id="ProtNLM"/>
    </source>
</evidence>
<evidence type="ECO:0000256" key="1">
    <source>
        <dbReference type="SAM" id="Phobius"/>
    </source>
</evidence>
<keyword evidence="1" id="KW-0472">Membrane</keyword>
<keyword evidence="1" id="KW-1133">Transmembrane helix</keyword>
<dbReference type="PANTHER" id="PTHR38454:SF1">
    <property type="entry name" value="INTEGRAL MEMBRANE PROTEIN"/>
    <property type="match status" value="1"/>
</dbReference>
<feature type="transmembrane region" description="Helical" evidence="1">
    <location>
        <begin position="364"/>
        <end position="382"/>
    </location>
</feature>
<feature type="transmembrane region" description="Helical" evidence="1">
    <location>
        <begin position="121"/>
        <end position="149"/>
    </location>
</feature>
<dbReference type="InterPro" id="IPR018580">
    <property type="entry name" value="Uncharacterised_YfhO"/>
</dbReference>
<feature type="transmembrane region" description="Helical" evidence="1">
    <location>
        <begin position="402"/>
        <end position="420"/>
    </location>
</feature>
<organism evidence="2 3">
    <name type="scientific">Candidatus Gottesmanbacteria bacterium CG11_big_fil_rev_8_21_14_0_20_37_11</name>
    <dbReference type="NCBI Taxonomy" id="1974575"/>
    <lineage>
        <taxon>Bacteria</taxon>
        <taxon>Candidatus Gottesmaniibacteriota</taxon>
    </lineage>
</organism>
<dbReference type="Pfam" id="PF09586">
    <property type="entry name" value="YfhO"/>
    <property type="match status" value="1"/>
</dbReference>
<accession>A0A2H0NH31</accession>
<evidence type="ECO:0000313" key="2">
    <source>
        <dbReference type="EMBL" id="PIR08199.1"/>
    </source>
</evidence>
<feature type="transmembrane region" description="Helical" evidence="1">
    <location>
        <begin position="12"/>
        <end position="33"/>
    </location>
</feature>
<keyword evidence="1" id="KW-0812">Transmembrane</keyword>
<dbReference type="EMBL" id="PCWS01000092">
    <property type="protein sequence ID" value="PIR08199.1"/>
    <property type="molecule type" value="Genomic_DNA"/>
</dbReference>
<sequence length="767" mass="89969">MMFFMGSLRKLLRIDISLILFICLAGLFFWQVIFLNKIPLPADTIVGMYHPWRDVVWNGFTSGVPYKNYLITDPVRQQYVWRELVIDQMKRGILPLWNPYSFSGYPLLANFQTGAFYPLNLLYLVFSFPTAWSMEVIFQLIGSLIFLYIYLRFMEVSKVGSVISAISYSFSGFAISWMEWNTILHVALWMPLIFLSFEHLIHKITYKWTLVLIFSGIAQIFAGHLQILFYSSLISLIYLIARLARTNLDTKFSYKYFRNIIRKLIPFIFIYLVILMITSIQWIPTLKFINLSARNIDQSGYLEEGWFIPWQNLIQYVAPDFFGNPATNNYWGIWNYAEFVGYIGIIPLIFAVYALIFRFDKKTMFFGILFFLSWIFSLPTYLAKIPYIFKIPYLSSSQPTRLIFIATFSLSILSGLGYDIYKKDNSLKKMSIVLILLNILIIILWLVVLFPKHLGITIPIDYLTVSRRNLIIPSGLLIISTLLFILPLHKFISRNILNIILLFILVLDLFRFGWKFTPFSPRNWIYPSTKLIQDVQSKEDNWRIMSLDRRIIPSNFSASYKLQDVSGYDPLYLISYNRLVSAWERDIPDITPASFNRIITPQNYNSFIADLLGVKYIYSFESIKSDKLKLLDQEGQTYLYENIKVFPRAFLVSKTIRVDNKKEEIEKLFELKDNLLNTATLNEDLQLTGEDISKEENVDILKYDEEYIKIMSQTKNRRLLILTDIYYPSWHVYIDGKEDKIHEVDFILRGVAVPAGVHIIEFRNQIL</sequence>
<feature type="transmembrane region" description="Helical" evidence="1">
    <location>
        <begin position="495"/>
        <end position="514"/>
    </location>
</feature>
<feature type="transmembrane region" description="Helical" evidence="1">
    <location>
        <begin position="180"/>
        <end position="197"/>
    </location>
</feature>